<proteinExistence type="predicted"/>
<gene>
    <name evidence="2" type="ORF">CMQ_1974</name>
</gene>
<protein>
    <submittedName>
        <fullName evidence="2">Uncharacterized protein</fullName>
    </submittedName>
</protein>
<dbReference type="OrthoDB" id="4083871at2759"/>
<organism evidence="3">
    <name type="scientific">Grosmannia clavigera (strain kw1407 / UAMH 11150)</name>
    <name type="common">Blue stain fungus</name>
    <name type="synonym">Graphiocladiella clavigera</name>
    <dbReference type="NCBI Taxonomy" id="655863"/>
    <lineage>
        <taxon>Eukaryota</taxon>
        <taxon>Fungi</taxon>
        <taxon>Dikarya</taxon>
        <taxon>Ascomycota</taxon>
        <taxon>Pezizomycotina</taxon>
        <taxon>Sordariomycetes</taxon>
        <taxon>Sordariomycetidae</taxon>
        <taxon>Ophiostomatales</taxon>
        <taxon>Ophiostomataceae</taxon>
        <taxon>Leptographium</taxon>
    </lineage>
</organism>
<evidence type="ECO:0000256" key="1">
    <source>
        <dbReference type="SAM" id="Phobius"/>
    </source>
</evidence>
<sequence length="97" mass="11105">MAWKAEKPDGWTLFGHLLPLIVLFLVIGGFSFVGYQIYLSVKNIRTQATKNIGNKNITFTKDGMRVGVKHLDSEHYVDVTQRVFVDAWNKHGEGRQR</sequence>
<dbReference type="EMBL" id="GL629795">
    <property type="protein sequence ID" value="EFX00893.1"/>
    <property type="molecule type" value="Genomic_DNA"/>
</dbReference>
<dbReference type="Proteomes" id="UP000007796">
    <property type="component" value="Unassembled WGS sequence"/>
</dbReference>
<feature type="transmembrane region" description="Helical" evidence="1">
    <location>
        <begin position="20"/>
        <end position="41"/>
    </location>
</feature>
<reference evidence="2 3" key="1">
    <citation type="journal article" date="2011" name="Proc. Natl. Acad. Sci. U.S.A.">
        <title>Genome and transcriptome analyses of the mountain pine beetle-fungal symbiont Grosmannia clavigera, a lodgepole pine pathogen.</title>
        <authorList>
            <person name="DiGuistini S."/>
            <person name="Wang Y."/>
            <person name="Liao N.Y."/>
            <person name="Taylor G."/>
            <person name="Tanguay P."/>
            <person name="Feau N."/>
            <person name="Henrissat B."/>
            <person name="Chan S.K."/>
            <person name="Hesse-Orce U."/>
            <person name="Alamouti S.M."/>
            <person name="Tsui C.K.M."/>
            <person name="Docking R.T."/>
            <person name="Levasseur A."/>
            <person name="Haridas S."/>
            <person name="Robertson G."/>
            <person name="Birol I."/>
            <person name="Holt R.A."/>
            <person name="Marra M.A."/>
            <person name="Hamelin R.C."/>
            <person name="Hirst M."/>
            <person name="Jones S.J.M."/>
            <person name="Bohlmann J."/>
            <person name="Breuil C."/>
        </authorList>
    </citation>
    <scope>NUCLEOTIDE SEQUENCE [LARGE SCALE GENOMIC DNA]</scope>
    <source>
        <strain evidence="3">kw1407 / UAMH 11150</strain>
    </source>
</reference>
<dbReference type="AlphaFoldDB" id="F0XNG1"/>
<dbReference type="PANTHER" id="PTHR42077">
    <property type="entry name" value="YALI0F30239P"/>
    <property type="match status" value="1"/>
</dbReference>
<keyword evidence="3" id="KW-1185">Reference proteome</keyword>
<dbReference type="GeneID" id="25974911"/>
<keyword evidence="1" id="KW-0812">Transmembrane</keyword>
<evidence type="ECO:0000313" key="2">
    <source>
        <dbReference type="EMBL" id="EFX00893.1"/>
    </source>
</evidence>
<keyword evidence="1" id="KW-1133">Transmembrane helix</keyword>
<evidence type="ECO:0000313" key="3">
    <source>
        <dbReference type="Proteomes" id="UP000007796"/>
    </source>
</evidence>
<accession>F0XNG1</accession>
<dbReference type="PANTHER" id="PTHR42077:SF1">
    <property type="entry name" value="YALI0F30239P"/>
    <property type="match status" value="1"/>
</dbReference>
<name>F0XNG1_GROCL</name>
<dbReference type="HOGENOM" id="CLU_150197_0_1_1"/>
<keyword evidence="1" id="KW-0472">Membrane</keyword>
<dbReference type="eggNOG" id="ENOG502SSTB">
    <property type="taxonomic scope" value="Eukaryota"/>
</dbReference>
<dbReference type="RefSeq" id="XP_014170375.1">
    <property type="nucleotide sequence ID" value="XM_014314900.1"/>
</dbReference>
<dbReference type="InParanoid" id="F0XNG1"/>